<feature type="transmembrane region" description="Helical" evidence="7">
    <location>
        <begin position="207"/>
        <end position="234"/>
    </location>
</feature>
<dbReference type="GO" id="GO:0016791">
    <property type="term" value="F:phosphatase activity"/>
    <property type="evidence" value="ECO:0007669"/>
    <property type="project" value="TreeGrafter"/>
</dbReference>
<keyword evidence="10" id="KW-1185">Reference proteome</keyword>
<dbReference type="InterPro" id="IPR029016">
    <property type="entry name" value="GAF-like_dom_sf"/>
</dbReference>
<feature type="transmembrane region" description="Helical" evidence="7">
    <location>
        <begin position="147"/>
        <end position="165"/>
    </location>
</feature>
<dbReference type="InterPro" id="IPR036890">
    <property type="entry name" value="HATPase_C_sf"/>
</dbReference>
<dbReference type="Pfam" id="PF13185">
    <property type="entry name" value="GAF_2"/>
    <property type="match status" value="1"/>
</dbReference>
<dbReference type="GO" id="GO:0005886">
    <property type="term" value="C:plasma membrane"/>
    <property type="evidence" value="ECO:0007669"/>
    <property type="project" value="UniProtKB-SubCell"/>
</dbReference>
<keyword evidence="4" id="KW-0378">Hydrolase</keyword>
<dbReference type="PANTHER" id="PTHR43156">
    <property type="entry name" value="STAGE II SPORULATION PROTEIN E-RELATED"/>
    <property type="match status" value="1"/>
</dbReference>
<feature type="transmembrane region" description="Helical" evidence="7">
    <location>
        <begin position="75"/>
        <end position="95"/>
    </location>
</feature>
<sequence length="999" mass="103234">MVFVVVALGYAAGSQAAFSWFGALGLGGTFFPPAGLTLAAFVVVGRRHWPAVAAAVLVAEVALDTVNGLGPAAGVGFALANIAEPLAGALLLGAHRGRRVDLERREDLFRFVAGPVLVAPLLGAVLAATTDALFVAPDRFLDVAVRIWLGDGLGVLVVGGALLATRSPDSVWRVPHRRPEAVALVLLATAGSAAVVSRHALPLAYLVAVLLVWIAFRLGVAGVTSAGLGVAFAASASVAGERGIAADLGVSPGLALSYVQALVAVVLVTTAALAAEIRERERTVLRAATADSHRLAAETAYDVERRALRRAELLHAVTAALGTASTLDEVARAVHGAGLVPLDAGATSVGVLGPDGAFRVATLGFPDAVALRNAALPADADLPGPAAVRDGRARWFGDRAGTVAEFPAVAELLDGTAYAAAAVLPLHRAGEPVGYIAAHFVGEREFPPDERTLLEAVALQVENSLERVRLYELSVGLREVAERRAARQRVRIDVLERLNAAGGAALRRRLLVEALVPEIADLAVLVVPGRGGRPQQVAAAPAWAPGHGAVVPDVADVLATGRAVLSEHLVPHPHVPPALAPVSSITVPLRAGDAVVGALRVCFTDSGRRHRPEDVGFVRDLATGAALAIENARLYEAEHRIAEVLQTSLLPQELPRLPGLTLGSRYLAGAAGTQAGGDWYDVLALDEHRAAVVVGDVVGNGPGAAAVMGQLRSAVACALLDGHGPARVLEQLDRFAARVPGARGSTAACVVVDRARGELCWARAGHPPPLLLDDGRVRLLEGPTGTVLGVPGRPPYRENRVAAGPGATVLLYTDGLVERRGEVIDDGVARLADHAAALAHRDPDALLGDLLDRLVPAGRPSDDVAVVAARILPPALHLRVPAVPGQLRPVRGAVRGWAAGHALPADVTDDLLLALGESVANAVEHAYPAGRPGEVECALERAADGTVAVTVRDSGTWRPVPSDNGHRGHGLTMIRAVTDAVEVERLPTGTTVRFRLGAG</sequence>
<dbReference type="Proteomes" id="UP000320338">
    <property type="component" value="Unassembled WGS sequence"/>
</dbReference>
<dbReference type="Gene3D" id="3.30.450.40">
    <property type="match status" value="2"/>
</dbReference>
<protein>
    <recommendedName>
        <fullName evidence="8">PPM-type phosphatase domain-containing protein</fullName>
    </recommendedName>
</protein>
<evidence type="ECO:0000256" key="4">
    <source>
        <dbReference type="ARBA" id="ARBA00022801"/>
    </source>
</evidence>
<dbReference type="SUPFAM" id="SSF55781">
    <property type="entry name" value="GAF domain-like"/>
    <property type="match status" value="2"/>
</dbReference>
<evidence type="ECO:0000256" key="2">
    <source>
        <dbReference type="ARBA" id="ARBA00022475"/>
    </source>
</evidence>
<dbReference type="InterPro" id="IPR052016">
    <property type="entry name" value="Bact_Sigma-Reg"/>
</dbReference>
<feature type="transmembrane region" description="Helical" evidence="7">
    <location>
        <begin position="181"/>
        <end position="201"/>
    </location>
</feature>
<evidence type="ECO:0000259" key="8">
    <source>
        <dbReference type="PROSITE" id="PS51746"/>
    </source>
</evidence>
<dbReference type="CDD" id="cd16936">
    <property type="entry name" value="HATPase_RsbW-like"/>
    <property type="match status" value="1"/>
</dbReference>
<dbReference type="SMART" id="SM00065">
    <property type="entry name" value="GAF"/>
    <property type="match status" value="2"/>
</dbReference>
<keyword evidence="6 7" id="KW-0472">Membrane</keyword>
<dbReference type="InterPro" id="IPR036457">
    <property type="entry name" value="PPM-type-like_dom_sf"/>
</dbReference>
<dbReference type="InterPro" id="IPR003018">
    <property type="entry name" value="GAF"/>
</dbReference>
<feature type="transmembrane region" description="Helical" evidence="7">
    <location>
        <begin position="26"/>
        <end position="44"/>
    </location>
</feature>
<evidence type="ECO:0000313" key="10">
    <source>
        <dbReference type="Proteomes" id="UP000320338"/>
    </source>
</evidence>
<dbReference type="SUPFAM" id="SSF55874">
    <property type="entry name" value="ATPase domain of HSP90 chaperone/DNA topoisomerase II/histidine kinase"/>
    <property type="match status" value="1"/>
</dbReference>
<evidence type="ECO:0000313" key="9">
    <source>
        <dbReference type="EMBL" id="GEC20147.1"/>
    </source>
</evidence>
<comment type="caution">
    <text evidence="9">The sequence shown here is derived from an EMBL/GenBank/DDBJ whole genome shotgun (WGS) entry which is preliminary data.</text>
</comment>
<dbReference type="PROSITE" id="PS51746">
    <property type="entry name" value="PPM_2"/>
    <property type="match status" value="1"/>
</dbReference>
<dbReference type="PANTHER" id="PTHR43156:SF2">
    <property type="entry name" value="STAGE II SPORULATION PROTEIN E"/>
    <property type="match status" value="1"/>
</dbReference>
<keyword evidence="5 7" id="KW-1133">Transmembrane helix</keyword>
<evidence type="ECO:0000256" key="6">
    <source>
        <dbReference type="ARBA" id="ARBA00023136"/>
    </source>
</evidence>
<feature type="transmembrane region" description="Helical" evidence="7">
    <location>
        <begin position="255"/>
        <end position="275"/>
    </location>
</feature>
<dbReference type="Pfam" id="PF13581">
    <property type="entry name" value="HATPase_c_2"/>
    <property type="match status" value="1"/>
</dbReference>
<keyword evidence="3 7" id="KW-0812">Transmembrane</keyword>
<dbReference type="Gene3D" id="3.60.40.10">
    <property type="entry name" value="PPM-type phosphatase domain"/>
    <property type="match status" value="1"/>
</dbReference>
<dbReference type="SUPFAM" id="SSF81606">
    <property type="entry name" value="PP2C-like"/>
    <property type="match status" value="1"/>
</dbReference>
<comment type="subcellular location">
    <subcellularLocation>
        <location evidence="1">Cell membrane</location>
        <topology evidence="1">Multi-pass membrane protein</topology>
    </subcellularLocation>
</comment>
<dbReference type="Pfam" id="PF01590">
    <property type="entry name" value="GAF"/>
    <property type="match status" value="1"/>
</dbReference>
<evidence type="ECO:0000256" key="3">
    <source>
        <dbReference type="ARBA" id="ARBA00022692"/>
    </source>
</evidence>
<dbReference type="AlphaFoldDB" id="A0A4Y3WMG6"/>
<evidence type="ECO:0000256" key="1">
    <source>
        <dbReference type="ARBA" id="ARBA00004651"/>
    </source>
</evidence>
<dbReference type="Pfam" id="PF07228">
    <property type="entry name" value="SpoIIE"/>
    <property type="match status" value="1"/>
</dbReference>
<dbReference type="InterPro" id="IPR001932">
    <property type="entry name" value="PPM-type_phosphatase-like_dom"/>
</dbReference>
<feature type="transmembrane region" description="Helical" evidence="7">
    <location>
        <begin position="107"/>
        <end position="127"/>
    </location>
</feature>
<gene>
    <name evidence="9" type="ORF">PHY01_24300</name>
</gene>
<organism evidence="9 10">
    <name type="scientific">Pseudonocardia hydrocarbonoxydans</name>
    <dbReference type="NCBI Taxonomy" id="76726"/>
    <lineage>
        <taxon>Bacteria</taxon>
        <taxon>Bacillati</taxon>
        <taxon>Actinomycetota</taxon>
        <taxon>Actinomycetes</taxon>
        <taxon>Pseudonocardiales</taxon>
        <taxon>Pseudonocardiaceae</taxon>
        <taxon>Pseudonocardia</taxon>
    </lineage>
</organism>
<dbReference type="EMBL" id="BJNG01000017">
    <property type="protein sequence ID" value="GEC20147.1"/>
    <property type="molecule type" value="Genomic_DNA"/>
</dbReference>
<evidence type="ECO:0000256" key="7">
    <source>
        <dbReference type="SAM" id="Phobius"/>
    </source>
</evidence>
<name>A0A4Y3WMG6_9PSEU</name>
<keyword evidence="2" id="KW-1003">Cell membrane</keyword>
<proteinExistence type="predicted"/>
<dbReference type="Gene3D" id="3.30.565.10">
    <property type="entry name" value="Histidine kinase-like ATPase, C-terminal domain"/>
    <property type="match status" value="1"/>
</dbReference>
<accession>A0A4Y3WMG6</accession>
<dbReference type="InterPro" id="IPR003594">
    <property type="entry name" value="HATPase_dom"/>
</dbReference>
<evidence type="ECO:0000256" key="5">
    <source>
        <dbReference type="ARBA" id="ARBA00022989"/>
    </source>
</evidence>
<dbReference type="SMART" id="SM00331">
    <property type="entry name" value="PP2C_SIG"/>
    <property type="match status" value="1"/>
</dbReference>
<feature type="transmembrane region" description="Helical" evidence="7">
    <location>
        <begin position="51"/>
        <end position="69"/>
    </location>
</feature>
<reference evidence="9 10" key="1">
    <citation type="submission" date="2019-06" db="EMBL/GenBank/DDBJ databases">
        <title>Whole genome shotgun sequence of Pseudonocardia hydrocarbonoxydans NBRC 14498.</title>
        <authorList>
            <person name="Hosoyama A."/>
            <person name="Uohara A."/>
            <person name="Ohji S."/>
            <person name="Ichikawa N."/>
        </authorList>
    </citation>
    <scope>NUCLEOTIDE SEQUENCE [LARGE SCALE GENOMIC DNA]</scope>
    <source>
        <strain evidence="9 10">NBRC 14498</strain>
    </source>
</reference>
<dbReference type="Pfam" id="PF05231">
    <property type="entry name" value="MASE1"/>
    <property type="match status" value="1"/>
</dbReference>
<dbReference type="InterPro" id="IPR007895">
    <property type="entry name" value="MASE1"/>
</dbReference>
<feature type="domain" description="PPM-type phosphatase" evidence="8">
    <location>
        <begin position="661"/>
        <end position="871"/>
    </location>
</feature>